<evidence type="ECO:0000313" key="3">
    <source>
        <dbReference type="EMBL" id="CAH35149.1"/>
    </source>
</evidence>
<gene>
    <name evidence="3" type="ordered locus">BPSL1154</name>
</gene>
<name>Q63VU0_BURPS</name>
<evidence type="ECO:0000313" key="4">
    <source>
        <dbReference type="Proteomes" id="UP000000605"/>
    </source>
</evidence>
<dbReference type="InterPro" id="IPR055245">
    <property type="entry name" value="HTH_proteobacteria"/>
</dbReference>
<accession>Q63VU0</accession>
<organism evidence="3 4">
    <name type="scientific">Burkholderia pseudomallei (strain K96243)</name>
    <dbReference type="NCBI Taxonomy" id="272560"/>
    <lineage>
        <taxon>Bacteria</taxon>
        <taxon>Pseudomonadati</taxon>
        <taxon>Pseudomonadota</taxon>
        <taxon>Betaproteobacteria</taxon>
        <taxon>Burkholderiales</taxon>
        <taxon>Burkholderiaceae</taxon>
        <taxon>Burkholderia</taxon>
        <taxon>pseudomallei group</taxon>
    </lineage>
</organism>
<reference evidence="3 4" key="1">
    <citation type="journal article" date="2004" name="Proc. Natl. Acad. Sci. U.S.A.">
        <title>Genomic plasticity of the causative agent of melioidosis, Burkholderia pseudomallei.</title>
        <authorList>
            <person name="Holden M.T.G."/>
            <person name="Titball R.W."/>
            <person name="Peacock S.J."/>
            <person name="Cerdeno-Tarraga A.M."/>
            <person name="Atkins T."/>
            <person name="Crossman L.C."/>
            <person name="Pitt T."/>
            <person name="Churcher C."/>
            <person name="Mungall K."/>
            <person name="Bentley S.D."/>
            <person name="Sebaihia M."/>
            <person name="Thomson N.R."/>
            <person name="Bason N."/>
            <person name="Beacham I.R."/>
            <person name="Brooks K."/>
            <person name="Brown K.A."/>
            <person name="Brown N.F."/>
            <person name="Challis G.L."/>
            <person name="Cherevach I."/>
            <person name="Chillingworth T."/>
            <person name="Cronin A."/>
            <person name="Crosset B."/>
            <person name="Davis P."/>
            <person name="DeShazer D."/>
            <person name="Feltwell T."/>
            <person name="Fraser A."/>
            <person name="Hance Z."/>
            <person name="Hauser H."/>
            <person name="Holroyd S."/>
            <person name="Jagels K."/>
            <person name="Keith K.E."/>
            <person name="Maddison M."/>
            <person name="Moule S."/>
            <person name="Price C."/>
            <person name="Quail M.A."/>
            <person name="Rabbinowitsch E."/>
            <person name="Rutherford K."/>
            <person name="Sanders M."/>
            <person name="Simmonds M."/>
            <person name="Songsivilai S."/>
            <person name="Stevens K."/>
            <person name="Tumapa S."/>
            <person name="Vesaratchavest M."/>
            <person name="Whitehead S."/>
            <person name="Yeats C."/>
            <person name="Barrell B.G."/>
            <person name="Oyston P.C.F."/>
            <person name="Parkhill J."/>
        </authorList>
    </citation>
    <scope>NUCLEOTIDE SEQUENCE [LARGE SCALE GENOMIC DNA]</scope>
    <source>
        <strain evidence="3 4">K96243</strain>
    </source>
</reference>
<dbReference type="KEGG" id="bps:BPSL1154"/>
<dbReference type="STRING" id="272560.BPSL1154"/>
<evidence type="ECO:0000259" key="2">
    <source>
        <dbReference type="Pfam" id="PF14090"/>
    </source>
</evidence>
<dbReference type="eggNOG" id="ENOG5033D95">
    <property type="taxonomic scope" value="Bacteria"/>
</dbReference>
<feature type="domain" description="Winged helix-turn-helix" evidence="2">
    <location>
        <begin position="45"/>
        <end position="105"/>
    </location>
</feature>
<sequence>MFRRPHNMSTKKMADPQASQDKENLNSNANVNTMFSKKPLGKIDRVLFELRRGISLNRFDAERLGDHCLNTTISTLRAEGWLIASEWETVPTRFGKTARVLRYRLTGYRNPAEVTDEIAAILGEGRAT</sequence>
<dbReference type="Pfam" id="PF14090">
    <property type="entry name" value="HTH_39"/>
    <property type="match status" value="1"/>
</dbReference>
<dbReference type="Proteomes" id="UP000000605">
    <property type="component" value="Chromosome 1"/>
</dbReference>
<dbReference type="PATRIC" id="fig|272560.6.peg.1272"/>
<protein>
    <recommendedName>
        <fullName evidence="2">Winged helix-turn-helix domain-containing protein</fullName>
    </recommendedName>
</protein>
<dbReference type="EMBL" id="BX571965">
    <property type="protein sequence ID" value="CAH35149.1"/>
    <property type="molecule type" value="Genomic_DNA"/>
</dbReference>
<feature type="region of interest" description="Disordered" evidence="1">
    <location>
        <begin position="1"/>
        <end position="31"/>
    </location>
</feature>
<evidence type="ECO:0000256" key="1">
    <source>
        <dbReference type="SAM" id="MobiDB-lite"/>
    </source>
</evidence>
<keyword evidence="4" id="KW-1185">Reference proteome</keyword>
<proteinExistence type="predicted"/>
<dbReference type="AlphaFoldDB" id="Q63VU0"/>